<name>A0A8B7RY79_HIPAR</name>
<dbReference type="InterPro" id="IPR025933">
    <property type="entry name" value="Beta_defensin_dom"/>
</dbReference>
<evidence type="ECO:0000313" key="8">
    <source>
        <dbReference type="Proteomes" id="UP000694851"/>
    </source>
</evidence>
<evidence type="ECO:0000313" key="9">
    <source>
        <dbReference type="RefSeq" id="XP_019505844.1"/>
    </source>
</evidence>
<gene>
    <name evidence="9" type="primary">LOC109386793</name>
</gene>
<keyword evidence="6" id="KW-0044">Antibiotic</keyword>
<dbReference type="Gene3D" id="3.10.360.10">
    <property type="entry name" value="Antimicrobial Peptide, Beta-defensin 2, Chain A"/>
    <property type="match status" value="1"/>
</dbReference>
<feature type="signal peptide" evidence="6">
    <location>
        <begin position="1"/>
        <end position="19"/>
    </location>
</feature>
<keyword evidence="6" id="KW-0929">Antimicrobial</keyword>
<dbReference type="RefSeq" id="XP_019505844.1">
    <property type="nucleotide sequence ID" value="XM_019650299.1"/>
</dbReference>
<reference evidence="9" key="1">
    <citation type="submission" date="2025-08" db="UniProtKB">
        <authorList>
            <consortium name="RefSeq"/>
        </authorList>
    </citation>
    <scope>IDENTIFICATION</scope>
    <source>
        <tissue evidence="9">Muscle</tissue>
    </source>
</reference>
<evidence type="ECO:0000256" key="2">
    <source>
        <dbReference type="ARBA" id="ARBA00007371"/>
    </source>
</evidence>
<dbReference type="Pfam" id="PF13841">
    <property type="entry name" value="Defensin_beta_2"/>
    <property type="match status" value="1"/>
</dbReference>
<comment type="function">
    <text evidence="6">Has antibacterial activity.</text>
</comment>
<keyword evidence="8" id="KW-1185">Reference proteome</keyword>
<accession>A0A8B7RY79</accession>
<keyword evidence="4 6" id="KW-0732">Signal</keyword>
<dbReference type="OrthoDB" id="9603676at2759"/>
<feature type="chain" id="PRO_5034966272" description="Beta-defensin" evidence="6">
    <location>
        <begin position="20"/>
        <end position="81"/>
    </location>
</feature>
<comment type="subcellular location">
    <subcellularLocation>
        <location evidence="1 6">Secreted</location>
    </subcellularLocation>
</comment>
<dbReference type="GO" id="GO:0045087">
    <property type="term" value="P:innate immune response"/>
    <property type="evidence" value="ECO:0007669"/>
    <property type="project" value="InterPro"/>
</dbReference>
<dbReference type="GO" id="GO:0042742">
    <property type="term" value="P:defense response to bacterium"/>
    <property type="evidence" value="ECO:0007669"/>
    <property type="project" value="UniProtKB-UniRule"/>
</dbReference>
<comment type="similarity">
    <text evidence="2 6">Belongs to the beta-defensin family.</text>
</comment>
<evidence type="ECO:0000256" key="6">
    <source>
        <dbReference type="RuleBase" id="RU231113"/>
    </source>
</evidence>
<evidence type="ECO:0000256" key="5">
    <source>
        <dbReference type="ARBA" id="ARBA00023157"/>
    </source>
</evidence>
<evidence type="ECO:0000256" key="4">
    <source>
        <dbReference type="ARBA" id="ARBA00022729"/>
    </source>
</evidence>
<evidence type="ECO:0000256" key="3">
    <source>
        <dbReference type="ARBA" id="ARBA00022525"/>
    </source>
</evidence>
<organism evidence="8 9">
    <name type="scientific">Hipposideros armiger</name>
    <name type="common">Great Himalayan leaf-nosed bat</name>
    <dbReference type="NCBI Taxonomy" id="186990"/>
    <lineage>
        <taxon>Eukaryota</taxon>
        <taxon>Metazoa</taxon>
        <taxon>Chordata</taxon>
        <taxon>Craniata</taxon>
        <taxon>Vertebrata</taxon>
        <taxon>Euteleostomi</taxon>
        <taxon>Mammalia</taxon>
        <taxon>Eutheria</taxon>
        <taxon>Laurasiatheria</taxon>
        <taxon>Chiroptera</taxon>
        <taxon>Yinpterochiroptera</taxon>
        <taxon>Rhinolophoidea</taxon>
        <taxon>Hipposideridae</taxon>
        <taxon>Hipposideros</taxon>
    </lineage>
</organism>
<evidence type="ECO:0000259" key="7">
    <source>
        <dbReference type="Pfam" id="PF13841"/>
    </source>
</evidence>
<dbReference type="KEGG" id="hai:109386793"/>
<dbReference type="Proteomes" id="UP000694851">
    <property type="component" value="Unplaced"/>
</dbReference>
<keyword evidence="3 6" id="KW-0964">Secreted</keyword>
<evidence type="ECO:0000256" key="1">
    <source>
        <dbReference type="ARBA" id="ARBA00004613"/>
    </source>
</evidence>
<feature type="domain" description="Beta-defensin" evidence="7">
    <location>
        <begin position="25"/>
        <end position="54"/>
    </location>
</feature>
<proteinExistence type="inferred from homology"/>
<keyword evidence="6" id="KW-0211">Defensin</keyword>
<protein>
    <recommendedName>
        <fullName evidence="6">Beta-defensin</fullName>
    </recommendedName>
</protein>
<dbReference type="GO" id="GO:0005576">
    <property type="term" value="C:extracellular region"/>
    <property type="evidence" value="ECO:0007669"/>
    <property type="project" value="UniProtKB-SubCell"/>
</dbReference>
<dbReference type="AlphaFoldDB" id="A0A8B7RY79"/>
<sequence length="81" mass="9493">MRTLLFLFALLFFLAPARNAFFDEKCHNLNGRCLNSCKKNEELVALCQKARQCCLIIQPCSKRKKKRSTWNSRLPRATRMT</sequence>
<keyword evidence="5" id="KW-1015">Disulfide bond</keyword>
<dbReference type="GeneID" id="109386793"/>